<sequence>MSEITNAQPAWGPPEFPLDGRLALSRKQLLANLPLSIEFLGILDTEPSVGIVHLVPAFTGHFDWANGTQPLPDEKRYPDFVRCCRHFVAAHEQRLCFPLDTVRRPQIKEGFSKGHRAYLVHGLCILSSALVNRGLGIFAIE</sequence>
<proteinExistence type="predicted"/>
<reference evidence="2" key="2">
    <citation type="submission" date="2023-01" db="EMBL/GenBank/DDBJ databases">
        <title>The prevalence of carbapenem-resistant bacteria in aquaculture in China and the genetic diversity of carbapenem-resistant genes.</title>
        <authorList>
            <person name="Wen R."/>
        </authorList>
    </citation>
    <scope>NUCLEOTIDE SEQUENCE</scope>
    <source>
        <strain evidence="2">PVA41-chromosome</strain>
    </source>
</reference>
<dbReference type="Proteomes" id="UP001057142">
    <property type="component" value="Chromosome"/>
</dbReference>
<evidence type="ECO:0000313" key="2">
    <source>
        <dbReference type="EMBL" id="WFC05649.1"/>
    </source>
</evidence>
<organism evidence="2 4">
    <name type="scientific">Providencia vermicola</name>
    <dbReference type="NCBI Taxonomy" id="333965"/>
    <lineage>
        <taxon>Bacteria</taxon>
        <taxon>Pseudomonadati</taxon>
        <taxon>Pseudomonadota</taxon>
        <taxon>Gammaproteobacteria</taxon>
        <taxon>Enterobacterales</taxon>
        <taxon>Morganellaceae</taxon>
        <taxon>Providencia</taxon>
    </lineage>
</organism>
<protein>
    <submittedName>
        <fullName evidence="2">DUF2235 domain-containing protein</fullName>
    </submittedName>
</protein>
<dbReference type="EMBL" id="CP097327">
    <property type="protein sequence ID" value="USB36718.1"/>
    <property type="molecule type" value="Genomic_DNA"/>
</dbReference>
<evidence type="ECO:0000313" key="4">
    <source>
        <dbReference type="Proteomes" id="UP001222403"/>
    </source>
</evidence>
<name>A0AAX3RSM2_9GAMM</name>
<evidence type="ECO:0000313" key="3">
    <source>
        <dbReference type="Proteomes" id="UP001057142"/>
    </source>
</evidence>
<dbReference type="EMBL" id="CP116222">
    <property type="protein sequence ID" value="WFC05649.1"/>
    <property type="molecule type" value="Genomic_DNA"/>
</dbReference>
<evidence type="ECO:0000313" key="1">
    <source>
        <dbReference type="EMBL" id="USB36718.1"/>
    </source>
</evidence>
<reference evidence="1" key="1">
    <citation type="journal article" date="2022" name="Front. Microbiol.">
        <title>Identification of a novel aminoglycoside O-nucleotidyltransferase AadA33 in Providencia vermicola.</title>
        <authorList>
            <person name="Feng C."/>
            <person name="Gao M."/>
            <person name="Jiang W."/>
            <person name="Shi W."/>
            <person name="Li A."/>
            <person name="Liu S."/>
            <person name="Zhang L."/>
            <person name="Zhang X."/>
            <person name="Li Q."/>
            <person name="Lin H."/>
            <person name="Lu J."/>
            <person name="Li K."/>
            <person name="Zhang H."/>
            <person name="Hu Y."/>
            <person name="Bao Q."/>
            <person name="Lin X."/>
        </authorList>
    </citation>
    <scope>NUCLEOTIDE SEQUENCE</scope>
    <source>
        <strain evidence="1">P13</strain>
    </source>
</reference>
<accession>A0AAX3RSM2</accession>
<dbReference type="AlphaFoldDB" id="A0AAX3RSM2"/>
<dbReference type="Proteomes" id="UP001222403">
    <property type="component" value="Chromosome"/>
</dbReference>
<keyword evidence="3" id="KW-1185">Reference proteome</keyword>
<dbReference type="RefSeq" id="WP_163862457.1">
    <property type="nucleotide sequence ID" value="NZ_CP048796.1"/>
</dbReference>
<gene>
    <name evidence="1" type="ORF">M5J11_18310</name>
    <name evidence="2" type="ORF">PG365_13065</name>
</gene>